<accession>A0A6P8KTI9</accession>
<dbReference type="RefSeq" id="XP_033167229.1">
    <property type="nucleotide sequence ID" value="XM_033311338.1"/>
</dbReference>
<organism evidence="3 4">
    <name type="scientific">Drosophila mauritiana</name>
    <name type="common">Fruit fly</name>
    <dbReference type="NCBI Taxonomy" id="7226"/>
    <lineage>
        <taxon>Eukaryota</taxon>
        <taxon>Metazoa</taxon>
        <taxon>Ecdysozoa</taxon>
        <taxon>Arthropoda</taxon>
        <taxon>Hexapoda</taxon>
        <taxon>Insecta</taxon>
        <taxon>Pterygota</taxon>
        <taxon>Neoptera</taxon>
        <taxon>Endopterygota</taxon>
        <taxon>Diptera</taxon>
        <taxon>Brachycera</taxon>
        <taxon>Muscomorpha</taxon>
        <taxon>Ephydroidea</taxon>
        <taxon>Drosophilidae</taxon>
        <taxon>Drosophila</taxon>
        <taxon>Sophophora</taxon>
    </lineage>
</organism>
<feature type="compositionally biased region" description="Low complexity" evidence="1">
    <location>
        <begin position="153"/>
        <end position="170"/>
    </location>
</feature>
<dbReference type="GeneID" id="117145620"/>
<evidence type="ECO:0000313" key="3">
    <source>
        <dbReference type="Proteomes" id="UP000515162"/>
    </source>
</evidence>
<name>A0A6P8KTI9_DROMA</name>
<evidence type="ECO:0000256" key="1">
    <source>
        <dbReference type="SAM" id="MobiDB-lite"/>
    </source>
</evidence>
<dbReference type="Proteomes" id="UP000515162">
    <property type="component" value="Chromosome 3R"/>
</dbReference>
<keyword evidence="2" id="KW-0812">Transmembrane</keyword>
<feature type="region of interest" description="Disordered" evidence="1">
    <location>
        <begin position="259"/>
        <end position="335"/>
    </location>
</feature>
<feature type="compositionally biased region" description="Pro residues" evidence="1">
    <location>
        <begin position="305"/>
        <end position="315"/>
    </location>
</feature>
<protein>
    <submittedName>
        <fullName evidence="4">YLP motif-containing protein 1 isoform X1</fullName>
    </submittedName>
</protein>
<evidence type="ECO:0000256" key="2">
    <source>
        <dbReference type="SAM" id="Phobius"/>
    </source>
</evidence>
<feature type="transmembrane region" description="Helical" evidence="2">
    <location>
        <begin position="48"/>
        <end position="67"/>
    </location>
</feature>
<keyword evidence="3" id="KW-1185">Reference proteome</keyword>
<keyword evidence="2" id="KW-0472">Membrane</keyword>
<feature type="compositionally biased region" description="Basic and acidic residues" evidence="1">
    <location>
        <begin position="319"/>
        <end position="335"/>
    </location>
</feature>
<feature type="region of interest" description="Disordered" evidence="1">
    <location>
        <begin position="151"/>
        <end position="185"/>
    </location>
</feature>
<evidence type="ECO:0000313" key="4">
    <source>
        <dbReference type="RefSeq" id="XP_033167229.1"/>
    </source>
</evidence>
<gene>
    <name evidence="4" type="primary">LOC117145620</name>
</gene>
<keyword evidence="2" id="KW-1133">Transmembrane helix</keyword>
<dbReference type="AlphaFoldDB" id="A0A6P8KTI9"/>
<sequence length="335" mass="37551">MVFIDRHPAAVVTNPGTAVNGHLYLCIYWYTCITADFDFDFYSRQHTILILLLLLGLVLWTDSSLAARRLRKKPKVYNALITTDDNLTSSRAYPVIQPTIHEPGYAPFGPYNPYGFYSPPIVRFGQPIVPGLMPNERLPYPLPSAAQYPAGYAPYEPQQPVEAPVEQQPQSASPPGTVERQEMTKEQMPLPLNQQGLPPVLIPLPSQFRGQPMHLPPYPYSQYPVIYDQAGFIRQNYLPPYDYYPSQGYPVRGATLPREEQEQPLNPVQSPPPPQPLPLDNLEPAQPSFEDIRNGSESKNSAVPDVPPPPIPSGPKRPRPAEPEPEAERKPETDN</sequence>
<reference evidence="4" key="1">
    <citation type="submission" date="2025-08" db="UniProtKB">
        <authorList>
            <consortium name="RefSeq"/>
        </authorList>
    </citation>
    <scope>IDENTIFICATION</scope>
    <source>
        <strain evidence="4">Mau12</strain>
        <tissue evidence="4">Whole Body</tissue>
    </source>
</reference>
<proteinExistence type="predicted"/>